<evidence type="ECO:0000313" key="1">
    <source>
        <dbReference type="Proteomes" id="UP000504637"/>
    </source>
</evidence>
<dbReference type="InterPro" id="IPR040632">
    <property type="entry name" value="Sulfotransfer_4"/>
</dbReference>
<dbReference type="Proteomes" id="UP000504637">
    <property type="component" value="Unplaced"/>
</dbReference>
<dbReference type="PANTHER" id="PTHR36978">
    <property type="entry name" value="P-LOOP CONTAINING NUCLEOTIDE TRIPHOSPHATE HYDROLASE"/>
    <property type="match status" value="1"/>
</dbReference>
<dbReference type="Gene3D" id="3.40.50.300">
    <property type="entry name" value="P-loop containing nucleotide triphosphate hydrolases"/>
    <property type="match status" value="1"/>
</dbReference>
<proteinExistence type="predicted"/>
<keyword evidence="1" id="KW-1185">Reference proteome</keyword>
<sequence length="261" mass="29560">MPSAAEAADLRRFGQFARGFYADTNIDRRTCQRVTPLEVLHLAHSRTGTLSMVCAYEILGYPNPYHFSSIWANARDSDLWLEAFRAKWEGVGAPFGRAQWDQLLGHCGAVTDQPAILFAEELLAAYPDAKVVLVERDVESWYRSISALFDVSLAPMFLGLRFLDPYWIGRIIRVGVISFGYAFGQAHNPTVAGLKRRARQGYREHYANVRALVPPERLLEYRLGDGWEPLCDFLGKPIPKEPFPHLNESRDLQEMRCGGVQ</sequence>
<organism evidence="2">
    <name type="scientific">Dissoconium aciculare CBS 342.82</name>
    <dbReference type="NCBI Taxonomy" id="1314786"/>
    <lineage>
        <taxon>Eukaryota</taxon>
        <taxon>Fungi</taxon>
        <taxon>Dikarya</taxon>
        <taxon>Ascomycota</taxon>
        <taxon>Pezizomycotina</taxon>
        <taxon>Dothideomycetes</taxon>
        <taxon>Dothideomycetidae</taxon>
        <taxon>Mycosphaerellales</taxon>
        <taxon>Dissoconiaceae</taxon>
        <taxon>Dissoconium</taxon>
    </lineage>
</organism>
<dbReference type="PANTHER" id="PTHR36978:SF4">
    <property type="entry name" value="P-LOOP CONTAINING NUCLEOSIDE TRIPHOSPHATE HYDROLASE PROTEIN"/>
    <property type="match status" value="1"/>
</dbReference>
<dbReference type="SUPFAM" id="SSF52540">
    <property type="entry name" value="P-loop containing nucleoside triphosphate hydrolases"/>
    <property type="match status" value="1"/>
</dbReference>
<protein>
    <recommendedName>
        <fullName evidence="3">Efflux pump antibiotic resistance protein</fullName>
    </recommendedName>
</protein>
<accession>A0A6J3LP96</accession>
<reference evidence="2" key="1">
    <citation type="submission" date="2020-01" db="EMBL/GenBank/DDBJ databases">
        <authorList>
            <consortium name="DOE Joint Genome Institute"/>
            <person name="Haridas S."/>
            <person name="Albert R."/>
            <person name="Binder M."/>
            <person name="Bloem J."/>
            <person name="Labutti K."/>
            <person name="Salamov A."/>
            <person name="Andreopoulos B."/>
            <person name="Baker S.E."/>
            <person name="Barry K."/>
            <person name="Bills G."/>
            <person name="Bluhm B.H."/>
            <person name="Cannon C."/>
            <person name="Castanera R."/>
            <person name="Culley D.E."/>
            <person name="Daum C."/>
            <person name="Ezra D."/>
            <person name="Gonzalez J.B."/>
            <person name="Henrissat B."/>
            <person name="Kuo A."/>
            <person name="Liang C."/>
            <person name="Lipzen A."/>
            <person name="Lutzoni F."/>
            <person name="Magnuson J."/>
            <person name="Mondo S."/>
            <person name="Nolan M."/>
            <person name="Ohm R."/>
            <person name="Pangilinan J."/>
            <person name="Park H.-J."/>
            <person name="Ramirez L."/>
            <person name="Alfaro M."/>
            <person name="Sun H."/>
            <person name="Tritt A."/>
            <person name="Yoshinaga Y."/>
            <person name="Zwiers L.-H."/>
            <person name="Turgeon B.G."/>
            <person name="Goodwin S.B."/>
            <person name="Spatafora J.W."/>
            <person name="Crous P.W."/>
            <person name="Grigoriev I.V."/>
        </authorList>
    </citation>
    <scope>NUCLEOTIDE SEQUENCE</scope>
    <source>
        <strain evidence="2">CBS 342.82</strain>
    </source>
</reference>
<dbReference type="OrthoDB" id="408152at2759"/>
<evidence type="ECO:0000313" key="2">
    <source>
        <dbReference type="RefSeq" id="XP_033454822.1"/>
    </source>
</evidence>
<dbReference type="RefSeq" id="XP_033454822.1">
    <property type="nucleotide sequence ID" value="XM_033606703.1"/>
</dbReference>
<evidence type="ECO:0008006" key="3">
    <source>
        <dbReference type="Google" id="ProtNLM"/>
    </source>
</evidence>
<dbReference type="Pfam" id="PF17784">
    <property type="entry name" value="Sulfotransfer_4"/>
    <property type="match status" value="1"/>
</dbReference>
<dbReference type="GeneID" id="54364503"/>
<dbReference type="InterPro" id="IPR027417">
    <property type="entry name" value="P-loop_NTPase"/>
</dbReference>
<dbReference type="AlphaFoldDB" id="A0A6J3LP96"/>
<name>A0A6J3LP96_9PEZI</name>
<gene>
    <name evidence="2" type="ORF">K489DRAFT_391535</name>
</gene>
<reference evidence="2" key="2">
    <citation type="submission" date="2020-04" db="EMBL/GenBank/DDBJ databases">
        <authorList>
            <consortium name="NCBI Genome Project"/>
        </authorList>
    </citation>
    <scope>NUCLEOTIDE SEQUENCE</scope>
    <source>
        <strain evidence="2">CBS 342.82</strain>
    </source>
</reference>
<reference evidence="2" key="3">
    <citation type="submission" date="2025-08" db="UniProtKB">
        <authorList>
            <consortium name="RefSeq"/>
        </authorList>
    </citation>
    <scope>IDENTIFICATION</scope>
    <source>
        <strain evidence="2">CBS 342.82</strain>
    </source>
</reference>